<dbReference type="OrthoDB" id="4369127at2759"/>
<dbReference type="Gene3D" id="3.30.420.10">
    <property type="entry name" value="Ribonuclease H-like superfamily/Ribonuclease H"/>
    <property type="match status" value="1"/>
</dbReference>
<dbReference type="GO" id="GO:0015074">
    <property type="term" value="P:DNA integration"/>
    <property type="evidence" value="ECO:0007669"/>
    <property type="project" value="InterPro"/>
</dbReference>
<evidence type="ECO:0000313" key="2">
    <source>
        <dbReference type="EMBL" id="CAB4025955.1"/>
    </source>
</evidence>
<name>A0A7D9L2W6_PARCT</name>
<dbReference type="PANTHER" id="PTHR37984">
    <property type="entry name" value="PROTEIN CBG26694"/>
    <property type="match status" value="1"/>
</dbReference>
<proteinExistence type="predicted"/>
<dbReference type="AlphaFoldDB" id="A0A7D9L2W6"/>
<feature type="compositionally biased region" description="Basic and acidic residues" evidence="1">
    <location>
        <begin position="220"/>
        <end position="239"/>
    </location>
</feature>
<organism evidence="2 3">
    <name type="scientific">Paramuricea clavata</name>
    <name type="common">Red gorgonian</name>
    <name type="synonym">Violescent sea-whip</name>
    <dbReference type="NCBI Taxonomy" id="317549"/>
    <lineage>
        <taxon>Eukaryota</taxon>
        <taxon>Metazoa</taxon>
        <taxon>Cnidaria</taxon>
        <taxon>Anthozoa</taxon>
        <taxon>Octocorallia</taxon>
        <taxon>Malacalcyonacea</taxon>
        <taxon>Plexauridae</taxon>
        <taxon>Paramuricea</taxon>
    </lineage>
</organism>
<dbReference type="EMBL" id="CACRXK020013920">
    <property type="protein sequence ID" value="CAB4025955.1"/>
    <property type="molecule type" value="Genomic_DNA"/>
</dbReference>
<dbReference type="InterPro" id="IPR050951">
    <property type="entry name" value="Retrovirus_Pol_polyprotein"/>
</dbReference>
<dbReference type="InterPro" id="IPR036397">
    <property type="entry name" value="RNaseH_sf"/>
</dbReference>
<dbReference type="FunFam" id="3.30.420.10:FF:000063">
    <property type="entry name" value="Retrovirus-related Pol polyprotein from transposon 297-like Protein"/>
    <property type="match status" value="1"/>
</dbReference>
<dbReference type="InterPro" id="IPR001584">
    <property type="entry name" value="Integrase_cat-core"/>
</dbReference>
<feature type="region of interest" description="Disordered" evidence="1">
    <location>
        <begin position="205"/>
        <end position="246"/>
    </location>
</feature>
<reference evidence="2" key="1">
    <citation type="submission" date="2020-04" db="EMBL/GenBank/DDBJ databases">
        <authorList>
            <person name="Alioto T."/>
            <person name="Alioto T."/>
            <person name="Gomez Garrido J."/>
        </authorList>
    </citation>
    <scope>NUCLEOTIDE SEQUENCE</scope>
    <source>
        <strain evidence="2">A484AB</strain>
    </source>
</reference>
<dbReference type="Proteomes" id="UP001152795">
    <property type="component" value="Unassembled WGS sequence"/>
</dbReference>
<protein>
    <submittedName>
        <fullName evidence="2">Uncharacterized protein</fullName>
    </submittedName>
</protein>
<gene>
    <name evidence="2" type="ORF">PACLA_8A079020</name>
</gene>
<evidence type="ECO:0000313" key="3">
    <source>
        <dbReference type="Proteomes" id="UP001152795"/>
    </source>
</evidence>
<dbReference type="PANTHER" id="PTHR37984:SF11">
    <property type="entry name" value="INTEGRASE CATALYTIC DOMAIN-CONTAINING PROTEIN"/>
    <property type="match status" value="1"/>
</dbReference>
<dbReference type="GO" id="GO:0003676">
    <property type="term" value="F:nucleic acid binding"/>
    <property type="evidence" value="ECO:0007669"/>
    <property type="project" value="InterPro"/>
</dbReference>
<feature type="compositionally biased region" description="Polar residues" evidence="1">
    <location>
        <begin position="209"/>
        <end position="219"/>
    </location>
</feature>
<keyword evidence="3" id="KW-1185">Reference proteome</keyword>
<dbReference type="PROSITE" id="PS50994">
    <property type="entry name" value="INTEGRASE"/>
    <property type="match status" value="1"/>
</dbReference>
<dbReference type="InterPro" id="IPR012337">
    <property type="entry name" value="RNaseH-like_sf"/>
</dbReference>
<accession>A0A7D9L2W6</accession>
<dbReference type="Pfam" id="PF00665">
    <property type="entry name" value="rve"/>
    <property type="match status" value="1"/>
</dbReference>
<comment type="caution">
    <text evidence="2">The sequence shown here is derived from an EMBL/GenBank/DDBJ whole genome shotgun (WGS) entry which is preliminary data.</text>
</comment>
<sequence>MSPDAAEFVRTKVWWPGMSPDAAEFVNLTLASSAPAQPPPPLKPTPLSEASWLYVGMNFVCPFPTGENLVVLVDYYSRFPEVEIMRRITAAALEPRLRRIFARYEVPKGIVTDNAQTFCSTHFANLMAEYGIKHRKFTPLYPRANGEVERLKRNINKVVKTAIAEGRNWRFALDDWLLAYRNTSHSVTDQAPAVVMFGRNLNDELPAINPTSPKATDSASIRERDTRKKEKSKQYHDNNNKVAPSTLKVGDTVAVRNENQSELSLHWLKTPLKVTAVKGDSVFLEGENQRLIRHSAVVKKLPKSGVLPHDPPNQRDVLKLKHTDAKYSLKEALRRIRKKQNIIEQLC</sequence>
<evidence type="ECO:0000256" key="1">
    <source>
        <dbReference type="SAM" id="MobiDB-lite"/>
    </source>
</evidence>
<dbReference type="SUPFAM" id="SSF53098">
    <property type="entry name" value="Ribonuclease H-like"/>
    <property type="match status" value="1"/>
</dbReference>